<dbReference type="Proteomes" id="UP000618591">
    <property type="component" value="Unassembled WGS sequence"/>
</dbReference>
<evidence type="ECO:0000313" key="2">
    <source>
        <dbReference type="EMBL" id="GGA43354.1"/>
    </source>
</evidence>
<sequence>MMSIFTIACVNVDGAGATGPIFSVASLSDPMTRSPRPKHPARTPNTDLPNASDIIDELTGARSVAGGHSQERDVPGGISTCLSVATSAVSQSLNARIAGKRLVS</sequence>
<protein>
    <submittedName>
        <fullName evidence="2">Uncharacterized protein</fullName>
    </submittedName>
</protein>
<proteinExistence type="predicted"/>
<organism evidence="2 3">
    <name type="scientific">Sphingomonas psychrolutea</name>
    <dbReference type="NCBI Taxonomy" id="1259676"/>
    <lineage>
        <taxon>Bacteria</taxon>
        <taxon>Pseudomonadati</taxon>
        <taxon>Pseudomonadota</taxon>
        <taxon>Alphaproteobacteria</taxon>
        <taxon>Sphingomonadales</taxon>
        <taxon>Sphingomonadaceae</taxon>
        <taxon>Sphingomonas</taxon>
    </lineage>
</organism>
<gene>
    <name evidence="2" type="ORF">GCM10011395_12060</name>
</gene>
<dbReference type="EMBL" id="BMDW01000005">
    <property type="protein sequence ID" value="GGA43354.1"/>
    <property type="molecule type" value="Genomic_DNA"/>
</dbReference>
<reference evidence="3" key="1">
    <citation type="journal article" date="2019" name="Int. J. Syst. Evol. Microbiol.">
        <title>The Global Catalogue of Microorganisms (GCM) 10K type strain sequencing project: providing services to taxonomists for standard genome sequencing and annotation.</title>
        <authorList>
            <consortium name="The Broad Institute Genomics Platform"/>
            <consortium name="The Broad Institute Genome Sequencing Center for Infectious Disease"/>
            <person name="Wu L."/>
            <person name="Ma J."/>
        </authorList>
    </citation>
    <scope>NUCLEOTIDE SEQUENCE [LARGE SCALE GENOMIC DNA]</scope>
    <source>
        <strain evidence="3">CGMCC 1.10106</strain>
    </source>
</reference>
<evidence type="ECO:0000313" key="3">
    <source>
        <dbReference type="Proteomes" id="UP000618591"/>
    </source>
</evidence>
<keyword evidence="3" id="KW-1185">Reference proteome</keyword>
<comment type="caution">
    <text evidence="2">The sequence shown here is derived from an EMBL/GenBank/DDBJ whole genome shotgun (WGS) entry which is preliminary data.</text>
</comment>
<feature type="region of interest" description="Disordered" evidence="1">
    <location>
        <begin position="27"/>
        <end position="51"/>
    </location>
</feature>
<name>A0ABQ1GGG9_9SPHN</name>
<accession>A0ABQ1GGG9</accession>
<evidence type="ECO:0000256" key="1">
    <source>
        <dbReference type="SAM" id="MobiDB-lite"/>
    </source>
</evidence>